<feature type="domain" description="CNA-B" evidence="9">
    <location>
        <begin position="344"/>
        <end position="428"/>
    </location>
</feature>
<feature type="compositionally biased region" description="Low complexity" evidence="6">
    <location>
        <begin position="1121"/>
        <end position="1142"/>
    </location>
</feature>
<accession>A0A0R1WA22</accession>
<dbReference type="Gene3D" id="2.60.40.740">
    <property type="match status" value="1"/>
</dbReference>
<feature type="domain" description="CNA-B" evidence="9">
    <location>
        <begin position="1036"/>
        <end position="1117"/>
    </location>
</feature>
<dbReference type="InterPro" id="IPR008456">
    <property type="entry name" value="Collagen-bd_dom"/>
</dbReference>
<dbReference type="CDD" id="cd00222">
    <property type="entry name" value="CollagenBindB"/>
    <property type="match status" value="7"/>
</dbReference>
<evidence type="ECO:0000256" key="7">
    <source>
        <dbReference type="SAM" id="Phobius"/>
    </source>
</evidence>
<feature type="domain" description="CNA-B" evidence="9">
    <location>
        <begin position="939"/>
        <end position="1020"/>
    </location>
</feature>
<keyword evidence="4" id="KW-0732">Signal</keyword>
<dbReference type="Pfam" id="PF05738">
    <property type="entry name" value="Cna_B"/>
    <property type="match status" value="8"/>
</dbReference>
<feature type="domain" description="CNA-B" evidence="9">
    <location>
        <begin position="644"/>
        <end position="734"/>
    </location>
</feature>
<dbReference type="Proteomes" id="UP000051302">
    <property type="component" value="Unassembled WGS sequence"/>
</dbReference>
<feature type="domain" description="Collagen binding" evidence="8">
    <location>
        <begin position="189"/>
        <end position="314"/>
    </location>
</feature>
<feature type="compositionally biased region" description="Basic and acidic residues" evidence="6">
    <location>
        <begin position="943"/>
        <end position="953"/>
    </location>
</feature>
<keyword evidence="11" id="KW-0176">Collagen</keyword>
<evidence type="ECO:0000259" key="10">
    <source>
        <dbReference type="Pfam" id="PF17961"/>
    </source>
</evidence>
<dbReference type="InterPro" id="IPR011252">
    <property type="entry name" value="Fibrogen-bd_dom1"/>
</dbReference>
<feature type="domain" description="CNA-B" evidence="9">
    <location>
        <begin position="434"/>
        <end position="495"/>
    </location>
</feature>
<dbReference type="STRING" id="1423774.FD31_GL001672"/>
<proteinExistence type="predicted"/>
<comment type="subcellular location">
    <subcellularLocation>
        <location evidence="1">Secreted</location>
        <location evidence="1">Cell wall</location>
        <topology evidence="1">Peptidoglycan-anchor</topology>
    </subcellularLocation>
</comment>
<dbReference type="Pfam" id="PF17961">
    <property type="entry name" value="Big_8"/>
    <property type="match status" value="1"/>
</dbReference>
<evidence type="ECO:0000259" key="8">
    <source>
        <dbReference type="Pfam" id="PF05737"/>
    </source>
</evidence>
<evidence type="ECO:0000313" key="11">
    <source>
        <dbReference type="EMBL" id="KRM14737.1"/>
    </source>
</evidence>
<comment type="caution">
    <text evidence="11">The sequence shown here is derived from an EMBL/GenBank/DDBJ whole genome shotgun (WGS) entry which is preliminary data.</text>
</comment>
<dbReference type="AlphaFoldDB" id="A0A0R1WA22"/>
<feature type="domain" description="CNA-B" evidence="9">
    <location>
        <begin position="542"/>
        <end position="635"/>
    </location>
</feature>
<dbReference type="InterPro" id="IPR008966">
    <property type="entry name" value="Adhesion_dom_sf"/>
</dbReference>
<feature type="domain" description="SDR-like Ig" evidence="10">
    <location>
        <begin position="53"/>
        <end position="155"/>
    </location>
</feature>
<evidence type="ECO:0000256" key="5">
    <source>
        <dbReference type="ARBA" id="ARBA00023088"/>
    </source>
</evidence>
<sequence>MTSSSNIVKADTSSTPEATAVTNSDQTAAKDWGNQLITKVQLQNSEGKTQDSFDPYDTIRAYWEFATPKGGVNENDTITVKVPDQLVITGDVTAPQPVTEIPGGKQIGTATLNKTARTVTVTFNSYAANKSKTGPVTGSFYVSTSWNLNLVQEHQKVPIDWNVNGAATSNTESTGSASVGQAAVTDPNEILYKYGSYVENGDIIQWTVRVNYKGETIHDAVYNDTLGKNQTLLNDTDHPITVNSATADHATGNITNDVDNKFADIKATPTKEGFTVNFGNDDLTKTAIITYYTKIVNLDDKSSSYSNTGDLLSNKDELQNITINQPNTTLGSDAHDGDQVTSIMGHKIWNVPAGTKIPDSVTINLIQNGNSVTPLASKTVTADTNWSYVFNNLPKYDSAGNLYNYTVQETPVAGFTSIPDLTSHDITNVLSKLKVTKVWNDGNDKYSQRPKSVIVAAYGPGIPATNYVSLSEKNNWTYTWGNLPSNGNWSVSEIGYNKTGYDSNDDGTVWWSGPENYIASQPINNSNDLDKTITNTLTTTFKVTKKWEDTNHESSRPTEVKVELYANGKDTGKSATLNSDNYWSYTFGSKNDLPKFDADKNEITYTAEETTDLGDYTVTPGKPNADDTEQTIINTYNKSTRNFTVNKVWNDNGNTKRPDNISVQLIKDEDTPVGDPVTITPDANDKWTYTWNDLDKNDESGNPIHYSVAEVKVPGYDSQPVVSDDDTNATITNTLKTTDNTHLQVSKTWSDDNNKDNIRPDYVTVNLLKDGTKVDSVKLNDSNSWKHDFIGLDKDAKYTISEDPVDSYTTTIDDSVPTDVKIINTHTPTTTTTPTENTTNLNVTKVWSDDNNKDNLRPNKVTVHLFKNGTEVDKADLSESNNWAHEFTGLDKSAKYSVTEDKVADYTTNIDSTDASNVQIINTHTPKTTTTPDDKTNLNVTKRWSDNNNQDKLRPDHVTVHLLKNGTEVDSATLNAANNWNHNFTGLDKTATYTITEDKVDSYTTNIDSTSSTNVQITNTHTPTTTTTTDDKTNLTVKKSWNDQNNQDKLRPSQVTIHLLKNGTIIGQPITLSSLNAWSYTWNDLDKNGKYTVQENTVPDYSSSQNVVDGVITITNTHNVTKTPGNPGTPTIPGGNTDTPGGSLTGNNGGNGDQTNTGNGGGSDTTTDYTPANPMVPSPIYQNNDSKNSLLPQTGSKDANIIYSILGFLILGFIAIFTIKRKQA</sequence>
<keyword evidence="5" id="KW-0572">Peptidoglycan-anchor</keyword>
<dbReference type="SUPFAM" id="SSF49401">
    <property type="entry name" value="Bacterial adhesins"/>
    <property type="match status" value="2"/>
</dbReference>
<evidence type="ECO:0000256" key="6">
    <source>
        <dbReference type="SAM" id="MobiDB-lite"/>
    </source>
</evidence>
<evidence type="ECO:0000256" key="1">
    <source>
        <dbReference type="ARBA" id="ARBA00004168"/>
    </source>
</evidence>
<keyword evidence="12" id="KW-1185">Reference proteome</keyword>
<dbReference type="Gene3D" id="2.60.40.1280">
    <property type="match status" value="1"/>
</dbReference>
<feature type="region of interest" description="Disordered" evidence="6">
    <location>
        <begin position="924"/>
        <end position="953"/>
    </location>
</feature>
<dbReference type="Gene3D" id="2.60.40.1140">
    <property type="entry name" value="Collagen-binding surface protein Cna, B-type domain"/>
    <property type="match status" value="8"/>
</dbReference>
<dbReference type="PATRIC" id="fig|1423774.3.peg.1735"/>
<protein>
    <submittedName>
        <fullName evidence="11">Collagen adhesin</fullName>
    </submittedName>
</protein>
<keyword evidence="7" id="KW-0472">Membrane</keyword>
<keyword evidence="7" id="KW-1133">Transmembrane helix</keyword>
<keyword evidence="3" id="KW-0964">Secreted</keyword>
<keyword evidence="2" id="KW-0134">Cell wall</keyword>
<feature type="domain" description="CNA-B" evidence="9">
    <location>
        <begin position="842"/>
        <end position="923"/>
    </location>
</feature>
<gene>
    <name evidence="11" type="ORF">FD31_GL001672</name>
</gene>
<dbReference type="GO" id="GO:0005518">
    <property type="term" value="F:collagen binding"/>
    <property type="evidence" value="ECO:0007669"/>
    <property type="project" value="InterPro"/>
</dbReference>
<dbReference type="NCBIfam" id="TIGR01167">
    <property type="entry name" value="LPXTG_anchor"/>
    <property type="match status" value="1"/>
</dbReference>
<evidence type="ECO:0000313" key="12">
    <source>
        <dbReference type="Proteomes" id="UP000051302"/>
    </source>
</evidence>
<evidence type="ECO:0000256" key="3">
    <source>
        <dbReference type="ARBA" id="ARBA00022525"/>
    </source>
</evidence>
<reference evidence="11 12" key="1">
    <citation type="journal article" date="2015" name="Genome Announc.">
        <title>Expanding the biotechnology potential of lactobacilli through comparative genomics of 213 strains and associated genera.</title>
        <authorList>
            <person name="Sun Z."/>
            <person name="Harris H.M."/>
            <person name="McCann A."/>
            <person name="Guo C."/>
            <person name="Argimon S."/>
            <person name="Zhang W."/>
            <person name="Yang X."/>
            <person name="Jeffery I.B."/>
            <person name="Cooney J.C."/>
            <person name="Kagawa T.F."/>
            <person name="Liu W."/>
            <person name="Song Y."/>
            <person name="Salvetti E."/>
            <person name="Wrobel A."/>
            <person name="Rasinkangas P."/>
            <person name="Parkhill J."/>
            <person name="Rea M.C."/>
            <person name="O'Sullivan O."/>
            <person name="Ritari J."/>
            <person name="Douillard F.P."/>
            <person name="Paul Ross R."/>
            <person name="Yang R."/>
            <person name="Briner A.E."/>
            <person name="Felis G.E."/>
            <person name="de Vos W.M."/>
            <person name="Barrangou R."/>
            <person name="Klaenhammer T.R."/>
            <person name="Caufield P.W."/>
            <person name="Cui Y."/>
            <person name="Zhang H."/>
            <person name="O'Toole P.W."/>
        </authorList>
    </citation>
    <scope>NUCLEOTIDE SEQUENCE [LARGE SCALE GENOMIC DNA]</scope>
    <source>
        <strain evidence="11 12">DSM 16982</strain>
    </source>
</reference>
<evidence type="ECO:0000259" key="9">
    <source>
        <dbReference type="Pfam" id="PF05738"/>
    </source>
</evidence>
<dbReference type="SUPFAM" id="SSF49478">
    <property type="entry name" value="Cna protein B-type domain"/>
    <property type="match status" value="8"/>
</dbReference>
<feature type="transmembrane region" description="Helical" evidence="7">
    <location>
        <begin position="1201"/>
        <end position="1219"/>
    </location>
</feature>
<feature type="compositionally biased region" description="Polar residues" evidence="6">
    <location>
        <begin position="1180"/>
        <end position="1191"/>
    </location>
</feature>
<name>A0A0R1WA22_9LACO</name>
<evidence type="ECO:0000256" key="4">
    <source>
        <dbReference type="ARBA" id="ARBA00022729"/>
    </source>
</evidence>
<dbReference type="InterPro" id="IPR041171">
    <property type="entry name" value="SDR_Ig"/>
</dbReference>
<dbReference type="EMBL" id="AZFV01000032">
    <property type="protein sequence ID" value="KRM14737.1"/>
    <property type="molecule type" value="Genomic_DNA"/>
</dbReference>
<organism evidence="11 12">
    <name type="scientific">Companilactobacillus nantensis DSM 16982</name>
    <dbReference type="NCBI Taxonomy" id="1423774"/>
    <lineage>
        <taxon>Bacteria</taxon>
        <taxon>Bacillati</taxon>
        <taxon>Bacillota</taxon>
        <taxon>Bacilli</taxon>
        <taxon>Lactobacillales</taxon>
        <taxon>Lactobacillaceae</taxon>
        <taxon>Companilactobacillus</taxon>
    </lineage>
</organism>
<feature type="region of interest" description="Disordered" evidence="6">
    <location>
        <begin position="1"/>
        <end position="26"/>
    </location>
</feature>
<dbReference type="GO" id="GO:0007155">
    <property type="term" value="P:cell adhesion"/>
    <property type="evidence" value="ECO:0007669"/>
    <property type="project" value="InterPro"/>
</dbReference>
<keyword evidence="7" id="KW-0812">Transmembrane</keyword>
<dbReference type="Pfam" id="PF05737">
    <property type="entry name" value="Collagen_bind"/>
    <property type="match status" value="1"/>
</dbReference>
<feature type="region of interest" description="Disordered" evidence="6">
    <location>
        <begin position="1118"/>
        <end position="1191"/>
    </location>
</feature>
<dbReference type="InterPro" id="IPR008454">
    <property type="entry name" value="Collagen-bd_Cna-like_B-typ_dom"/>
</dbReference>
<evidence type="ECO:0000256" key="2">
    <source>
        <dbReference type="ARBA" id="ARBA00022512"/>
    </source>
</evidence>
<feature type="domain" description="CNA-B" evidence="9">
    <location>
        <begin position="744"/>
        <end position="825"/>
    </location>
</feature>
<feature type="compositionally biased region" description="Gly residues" evidence="6">
    <location>
        <begin position="1143"/>
        <end position="1163"/>
    </location>
</feature>